<accession>A0A6J5KZV2</accession>
<name>A0A6J5KZV2_9CAUD</name>
<evidence type="ECO:0000256" key="1">
    <source>
        <dbReference type="SAM" id="Coils"/>
    </source>
</evidence>
<dbReference type="Pfam" id="PF14730">
    <property type="entry name" value="DUF4468"/>
    <property type="match status" value="1"/>
</dbReference>
<reference evidence="3" key="1">
    <citation type="submission" date="2020-04" db="EMBL/GenBank/DDBJ databases">
        <authorList>
            <person name="Chiriac C."/>
            <person name="Salcher M."/>
            <person name="Ghai R."/>
            <person name="Kavagutti S V."/>
        </authorList>
    </citation>
    <scope>NUCLEOTIDE SEQUENCE</scope>
</reference>
<protein>
    <recommendedName>
        <fullName evidence="2">DUF4468 domain-containing protein</fullName>
    </recommendedName>
</protein>
<evidence type="ECO:0000313" key="3">
    <source>
        <dbReference type="EMBL" id="CAB4126473.1"/>
    </source>
</evidence>
<feature type="domain" description="DUF4468" evidence="2">
    <location>
        <begin position="51"/>
        <end position="128"/>
    </location>
</feature>
<evidence type="ECO:0000259" key="2">
    <source>
        <dbReference type="Pfam" id="PF14730"/>
    </source>
</evidence>
<keyword evidence="1" id="KW-0175">Coiled coil</keyword>
<sequence length="191" mass="21674">MKSLLLFVLLFVSFASSAQEDNYAPSKPGKDIPEAVIQPHEIHFVGIDTVSGTKEELFIKANEWFATAFKNANAVLQLKDKEAGKLLGKGSLDCLYNPKKPWSVPINVQFTVIVDVKDGRYRFEFTDVIAKNYGSGLNVYSIEKPFDYSNKPRSLSFNQEKWEEAVEGCREQIRTLKNSLKATMREKGKDW</sequence>
<organism evidence="3">
    <name type="scientific">uncultured Caudovirales phage</name>
    <dbReference type="NCBI Taxonomy" id="2100421"/>
    <lineage>
        <taxon>Viruses</taxon>
        <taxon>Duplodnaviria</taxon>
        <taxon>Heunggongvirae</taxon>
        <taxon>Uroviricota</taxon>
        <taxon>Caudoviricetes</taxon>
        <taxon>Peduoviridae</taxon>
        <taxon>Maltschvirus</taxon>
        <taxon>Maltschvirus maltsch</taxon>
    </lineage>
</organism>
<dbReference type="Gene3D" id="3.30.530.80">
    <property type="match status" value="1"/>
</dbReference>
<gene>
    <name evidence="3" type="ORF">UFOVP74_27</name>
</gene>
<feature type="coiled-coil region" evidence="1">
    <location>
        <begin position="159"/>
        <end position="186"/>
    </location>
</feature>
<dbReference type="EMBL" id="LR796196">
    <property type="protein sequence ID" value="CAB4126473.1"/>
    <property type="molecule type" value="Genomic_DNA"/>
</dbReference>
<dbReference type="InterPro" id="IPR027823">
    <property type="entry name" value="DUF4468"/>
</dbReference>
<proteinExistence type="predicted"/>